<organism evidence="1 2">
    <name type="scientific">Microdochium trichocladiopsis</name>
    <dbReference type="NCBI Taxonomy" id="1682393"/>
    <lineage>
        <taxon>Eukaryota</taxon>
        <taxon>Fungi</taxon>
        <taxon>Dikarya</taxon>
        <taxon>Ascomycota</taxon>
        <taxon>Pezizomycotina</taxon>
        <taxon>Sordariomycetes</taxon>
        <taxon>Xylariomycetidae</taxon>
        <taxon>Xylariales</taxon>
        <taxon>Microdochiaceae</taxon>
        <taxon>Microdochium</taxon>
    </lineage>
</organism>
<dbReference type="AlphaFoldDB" id="A0A9P9BS90"/>
<protein>
    <submittedName>
        <fullName evidence="1">Uncharacterized protein</fullName>
    </submittedName>
</protein>
<dbReference type="Proteomes" id="UP000756346">
    <property type="component" value="Unassembled WGS sequence"/>
</dbReference>
<name>A0A9P9BS90_9PEZI</name>
<proteinExistence type="predicted"/>
<accession>A0A9P9BS90</accession>
<gene>
    <name evidence="1" type="ORF">B0I36DRAFT_314552</name>
</gene>
<reference evidence="1" key="1">
    <citation type="journal article" date="2021" name="Nat. Commun.">
        <title>Genetic determinants of endophytism in the Arabidopsis root mycobiome.</title>
        <authorList>
            <person name="Mesny F."/>
            <person name="Miyauchi S."/>
            <person name="Thiergart T."/>
            <person name="Pickel B."/>
            <person name="Atanasova L."/>
            <person name="Karlsson M."/>
            <person name="Huettel B."/>
            <person name="Barry K.W."/>
            <person name="Haridas S."/>
            <person name="Chen C."/>
            <person name="Bauer D."/>
            <person name="Andreopoulos W."/>
            <person name="Pangilinan J."/>
            <person name="LaButti K."/>
            <person name="Riley R."/>
            <person name="Lipzen A."/>
            <person name="Clum A."/>
            <person name="Drula E."/>
            <person name="Henrissat B."/>
            <person name="Kohler A."/>
            <person name="Grigoriev I.V."/>
            <person name="Martin F.M."/>
            <person name="Hacquard S."/>
        </authorList>
    </citation>
    <scope>NUCLEOTIDE SEQUENCE</scope>
    <source>
        <strain evidence="1">MPI-CAGE-CH-0230</strain>
    </source>
</reference>
<dbReference type="EMBL" id="JAGTJQ010000002">
    <property type="protein sequence ID" value="KAH7037660.1"/>
    <property type="molecule type" value="Genomic_DNA"/>
</dbReference>
<dbReference type="GeneID" id="70182324"/>
<sequence length="160" mass="17373">MPCYALLLDLLSSHDAQATHGRHVGESNCPPAGTHLAVMSNNQPTNQQHPAPNKHGLQPTISRPARAVHRCNEPRLLCLGISPPGLDTGPWHANMQSQTAQTPWVVHQLARWFAMHATIRGSEPAHLAQFNGLKAKPLRLARLEPGRDINPPSTGPDPAM</sequence>
<evidence type="ECO:0000313" key="1">
    <source>
        <dbReference type="EMBL" id="KAH7037660.1"/>
    </source>
</evidence>
<comment type="caution">
    <text evidence="1">The sequence shown here is derived from an EMBL/GenBank/DDBJ whole genome shotgun (WGS) entry which is preliminary data.</text>
</comment>
<evidence type="ECO:0000313" key="2">
    <source>
        <dbReference type="Proteomes" id="UP000756346"/>
    </source>
</evidence>
<keyword evidence="2" id="KW-1185">Reference proteome</keyword>
<dbReference type="RefSeq" id="XP_046016781.1">
    <property type="nucleotide sequence ID" value="XM_046152778.1"/>
</dbReference>